<keyword evidence="4" id="KW-1133">Transmembrane helix</keyword>
<evidence type="ECO:0008006" key="8">
    <source>
        <dbReference type="Google" id="ProtNLM"/>
    </source>
</evidence>
<dbReference type="EMBL" id="MU851823">
    <property type="protein sequence ID" value="KAK2630996.1"/>
    <property type="molecule type" value="Genomic_DNA"/>
</dbReference>
<dbReference type="Proteomes" id="UP000030711">
    <property type="component" value="Unassembled WGS sequence"/>
</dbReference>
<evidence type="ECO:0000256" key="3">
    <source>
        <dbReference type="ARBA" id="ARBA00022692"/>
    </source>
</evidence>
<evidence type="ECO:0000256" key="4">
    <source>
        <dbReference type="ARBA" id="ARBA00022989"/>
    </source>
</evidence>
<evidence type="ECO:0000256" key="1">
    <source>
        <dbReference type="ARBA" id="ARBA00004141"/>
    </source>
</evidence>
<evidence type="ECO:0000313" key="7">
    <source>
        <dbReference type="Proteomes" id="UP000030711"/>
    </source>
</evidence>
<evidence type="ECO:0000256" key="5">
    <source>
        <dbReference type="ARBA" id="ARBA00023136"/>
    </source>
</evidence>
<gene>
    <name evidence="6" type="ORF">EUGRSUZ_L03585</name>
</gene>
<comment type="caution">
    <text evidence="6">The sequence shown here is derived from an EMBL/GenBank/DDBJ whole genome shotgun (WGS) entry which is preliminary data.</text>
</comment>
<sequence length="79" mass="8439">MKEIMVFAGPATGLWICGPLMSLIDTVVIGQESSIQLAALGPGTVLCDHMSYVFMFLSIATSNMVATSLARQVIFSLNE</sequence>
<protein>
    <recommendedName>
        <fullName evidence="8">MATE efflux family protein</fullName>
    </recommendedName>
</protein>
<dbReference type="AlphaFoldDB" id="A0AAD9T869"/>
<keyword evidence="3" id="KW-0812">Transmembrane</keyword>
<keyword evidence="7" id="KW-1185">Reference proteome</keyword>
<accession>A0AAD9T869</accession>
<dbReference type="PANTHER" id="PTHR42893:SF9">
    <property type="entry name" value="PROTEIN DETOXIFICATION 46, CHLOROPLASTIC"/>
    <property type="match status" value="1"/>
</dbReference>
<comment type="similarity">
    <text evidence="2">Belongs to the multi antimicrobial extrusion (MATE) (TC 2.A.66.1) family.</text>
</comment>
<reference evidence="6 7" key="1">
    <citation type="journal article" date="2014" name="Nature">
        <title>The genome of Eucalyptus grandis.</title>
        <authorList>
            <person name="Myburg A.A."/>
            <person name="Grattapaglia D."/>
            <person name="Tuskan G.A."/>
            <person name="Hellsten U."/>
            <person name="Hayes R.D."/>
            <person name="Grimwood J."/>
            <person name="Jenkins J."/>
            <person name="Lindquist E."/>
            <person name="Tice H."/>
            <person name="Bauer D."/>
            <person name="Goodstein D.M."/>
            <person name="Dubchak I."/>
            <person name="Poliakov A."/>
            <person name="Mizrachi E."/>
            <person name="Kullan A.R."/>
            <person name="Hussey S.G."/>
            <person name="Pinard D."/>
            <person name="van der Merwe K."/>
            <person name="Singh P."/>
            <person name="van Jaarsveld I."/>
            <person name="Silva-Junior O.B."/>
            <person name="Togawa R.C."/>
            <person name="Pappas M.R."/>
            <person name="Faria D.A."/>
            <person name="Sansaloni C.P."/>
            <person name="Petroli C.D."/>
            <person name="Yang X."/>
            <person name="Ranjan P."/>
            <person name="Tschaplinski T.J."/>
            <person name="Ye C.Y."/>
            <person name="Li T."/>
            <person name="Sterck L."/>
            <person name="Vanneste K."/>
            <person name="Murat F."/>
            <person name="Soler M."/>
            <person name="Clemente H.S."/>
            <person name="Saidi N."/>
            <person name="Cassan-Wang H."/>
            <person name="Dunand C."/>
            <person name="Hefer C.A."/>
            <person name="Bornberg-Bauer E."/>
            <person name="Kersting A.R."/>
            <person name="Vining K."/>
            <person name="Amarasinghe V."/>
            <person name="Ranik M."/>
            <person name="Naithani S."/>
            <person name="Elser J."/>
            <person name="Boyd A.E."/>
            <person name="Liston A."/>
            <person name="Spatafora J.W."/>
            <person name="Dharmwardhana P."/>
            <person name="Raja R."/>
            <person name="Sullivan C."/>
            <person name="Romanel E."/>
            <person name="Alves-Ferreira M."/>
            <person name="Kulheim C."/>
            <person name="Foley W."/>
            <person name="Carocha V."/>
            <person name="Paiva J."/>
            <person name="Kudrna D."/>
            <person name="Brommonschenkel S.H."/>
            <person name="Pasquali G."/>
            <person name="Byrne M."/>
            <person name="Rigault P."/>
            <person name="Tibbits J."/>
            <person name="Spokevicius A."/>
            <person name="Jones R.C."/>
            <person name="Steane D.A."/>
            <person name="Vaillancourt R.E."/>
            <person name="Potts B.M."/>
            <person name="Joubert F."/>
            <person name="Barry K."/>
            <person name="Pappas G.J."/>
            <person name="Strauss S.H."/>
            <person name="Jaiswal P."/>
            <person name="Grima-Pettenati J."/>
            <person name="Salse J."/>
            <person name="Van de Peer Y."/>
            <person name="Rokhsar D.S."/>
            <person name="Schmutz J."/>
        </authorList>
    </citation>
    <scope>NUCLEOTIDE SEQUENCE [LARGE SCALE GENOMIC DNA]</scope>
    <source>
        <strain evidence="7">cv. BRASUZ1</strain>
        <tissue evidence="6">Leaf extractions</tissue>
    </source>
</reference>
<organism evidence="6 7">
    <name type="scientific">Eucalyptus grandis</name>
    <name type="common">Flooded gum</name>
    <dbReference type="NCBI Taxonomy" id="71139"/>
    <lineage>
        <taxon>Eukaryota</taxon>
        <taxon>Viridiplantae</taxon>
        <taxon>Streptophyta</taxon>
        <taxon>Embryophyta</taxon>
        <taxon>Tracheophyta</taxon>
        <taxon>Spermatophyta</taxon>
        <taxon>Magnoliopsida</taxon>
        <taxon>eudicotyledons</taxon>
        <taxon>Gunneridae</taxon>
        <taxon>Pentapetalae</taxon>
        <taxon>rosids</taxon>
        <taxon>malvids</taxon>
        <taxon>Myrtales</taxon>
        <taxon>Myrtaceae</taxon>
        <taxon>Myrtoideae</taxon>
        <taxon>Eucalypteae</taxon>
        <taxon>Eucalyptus</taxon>
    </lineage>
</organism>
<evidence type="ECO:0000256" key="2">
    <source>
        <dbReference type="ARBA" id="ARBA00010199"/>
    </source>
</evidence>
<dbReference type="PANTHER" id="PTHR42893">
    <property type="entry name" value="PROTEIN DETOXIFICATION 44, CHLOROPLASTIC-RELATED"/>
    <property type="match status" value="1"/>
</dbReference>
<keyword evidence="5" id="KW-0472">Membrane</keyword>
<name>A0AAD9T869_EUCGR</name>
<evidence type="ECO:0000313" key="6">
    <source>
        <dbReference type="EMBL" id="KAK2630996.1"/>
    </source>
</evidence>
<comment type="subcellular location">
    <subcellularLocation>
        <location evidence="1">Membrane</location>
        <topology evidence="1">Multi-pass membrane protein</topology>
    </subcellularLocation>
</comment>
<proteinExistence type="inferred from homology"/>
<dbReference type="GO" id="GO:0016020">
    <property type="term" value="C:membrane"/>
    <property type="evidence" value="ECO:0007669"/>
    <property type="project" value="UniProtKB-SubCell"/>
</dbReference>
<dbReference type="InterPro" id="IPR044644">
    <property type="entry name" value="DinF-like"/>
</dbReference>